<feature type="domain" description="Metallo-beta-lactamase" evidence="1">
    <location>
        <begin position="18"/>
        <end position="218"/>
    </location>
</feature>
<keyword evidence="3" id="KW-1185">Reference proteome</keyword>
<gene>
    <name evidence="2" type="ORF">FB476_1205</name>
</gene>
<dbReference type="EMBL" id="VFPU01000001">
    <property type="protein sequence ID" value="TQM96339.1"/>
    <property type="molecule type" value="Genomic_DNA"/>
</dbReference>
<dbReference type="Proteomes" id="UP000315133">
    <property type="component" value="Unassembled WGS sequence"/>
</dbReference>
<sequence>MLTEVADGVLVHTSALLANNTIVVEGGSGMVEGPPGVLVVDAGVTEAELTCLATDVVLRGTQVVAGFSTHPDWDHVLWHGALGAVPRYGTEQCAERTLGIRAQPGWRAHVAAALPEEIADDVPLDLVGLLTGLPEGTQTIPWGGPTVRVVHHPAHSPGHAALVVEEARVLVAGDMLSDVLVPMLDDLTGPADPLKGYLAGLDVLEALLPEVDVVVPGHGTPCTAADARTRLELDRQHVLALRDGRPFDDPRAGAGAQPGWEWVADLAAGQAESVARWQAERGARTVEGVA</sequence>
<dbReference type="SUPFAM" id="SSF56281">
    <property type="entry name" value="Metallo-hydrolase/oxidoreductase"/>
    <property type="match status" value="1"/>
</dbReference>
<dbReference type="OrthoDB" id="3813329at2"/>
<dbReference type="AlphaFoldDB" id="A0A543KMQ0"/>
<evidence type="ECO:0000313" key="2">
    <source>
        <dbReference type="EMBL" id="TQM96339.1"/>
    </source>
</evidence>
<dbReference type="PANTHER" id="PTHR42951:SF22">
    <property type="entry name" value="METALLO BETA-LACTAMASE SUPERFAMILY LIPOPROTEIN"/>
    <property type="match status" value="1"/>
</dbReference>
<dbReference type="RefSeq" id="WP_141817975.1">
    <property type="nucleotide sequence ID" value="NZ_BAAAIL010000003.1"/>
</dbReference>
<comment type="caution">
    <text evidence="2">The sequence shown here is derived from an EMBL/GenBank/DDBJ whole genome shotgun (WGS) entry which is preliminary data.</text>
</comment>
<protein>
    <submittedName>
        <fullName evidence="2">Glyoxylase-like metal-dependent hydrolase (Beta-lactamase superfamily II)</fullName>
    </submittedName>
</protein>
<reference evidence="2 3" key="1">
    <citation type="submission" date="2019-06" db="EMBL/GenBank/DDBJ databases">
        <title>Sequencing the genomes of 1000 actinobacteria strains.</title>
        <authorList>
            <person name="Klenk H.-P."/>
        </authorList>
    </citation>
    <scope>NUCLEOTIDE SEQUENCE [LARGE SCALE GENOMIC DNA]</scope>
    <source>
        <strain evidence="2 3">DSM 12362</strain>
    </source>
</reference>
<dbReference type="InterPro" id="IPR036866">
    <property type="entry name" value="RibonucZ/Hydroxyglut_hydro"/>
</dbReference>
<dbReference type="Gene3D" id="3.60.15.10">
    <property type="entry name" value="Ribonuclease Z/Hydroxyacylglutathione hydrolase-like"/>
    <property type="match status" value="1"/>
</dbReference>
<dbReference type="PANTHER" id="PTHR42951">
    <property type="entry name" value="METALLO-BETA-LACTAMASE DOMAIN-CONTAINING"/>
    <property type="match status" value="1"/>
</dbReference>
<organism evidence="2 3">
    <name type="scientific">Ornithinimicrobium humiphilum</name>
    <dbReference type="NCBI Taxonomy" id="125288"/>
    <lineage>
        <taxon>Bacteria</taxon>
        <taxon>Bacillati</taxon>
        <taxon>Actinomycetota</taxon>
        <taxon>Actinomycetes</taxon>
        <taxon>Micrococcales</taxon>
        <taxon>Ornithinimicrobiaceae</taxon>
        <taxon>Ornithinimicrobium</taxon>
    </lineage>
</organism>
<dbReference type="Pfam" id="PF00753">
    <property type="entry name" value="Lactamase_B"/>
    <property type="match status" value="1"/>
</dbReference>
<dbReference type="GO" id="GO:0016787">
    <property type="term" value="F:hydrolase activity"/>
    <property type="evidence" value="ECO:0007669"/>
    <property type="project" value="UniProtKB-KW"/>
</dbReference>
<evidence type="ECO:0000259" key="1">
    <source>
        <dbReference type="SMART" id="SM00849"/>
    </source>
</evidence>
<dbReference type="InterPro" id="IPR001279">
    <property type="entry name" value="Metallo-B-lactamas"/>
</dbReference>
<dbReference type="InterPro" id="IPR050855">
    <property type="entry name" value="NDM-1-like"/>
</dbReference>
<evidence type="ECO:0000313" key="3">
    <source>
        <dbReference type="Proteomes" id="UP000315133"/>
    </source>
</evidence>
<accession>A0A543KMQ0</accession>
<keyword evidence="2" id="KW-0378">Hydrolase</keyword>
<dbReference type="SMART" id="SM00849">
    <property type="entry name" value="Lactamase_B"/>
    <property type="match status" value="1"/>
</dbReference>
<proteinExistence type="predicted"/>
<name>A0A543KMQ0_9MICO</name>